<dbReference type="SUPFAM" id="SSF46785">
    <property type="entry name" value="Winged helix' DNA-binding domain"/>
    <property type="match status" value="1"/>
</dbReference>
<comment type="catalytic activity">
    <reaction evidence="12">
        <text>Hydrolysis of Ala-|-Gly bond in repressor LexA.</text>
        <dbReference type="EC" id="3.4.21.88"/>
    </reaction>
</comment>
<evidence type="ECO:0000313" key="17">
    <source>
        <dbReference type="Proteomes" id="UP000469424"/>
    </source>
</evidence>
<feature type="DNA-binding region" description="H-T-H motif" evidence="12">
    <location>
        <begin position="28"/>
        <end position="48"/>
    </location>
</feature>
<dbReference type="Gene3D" id="1.10.10.10">
    <property type="entry name" value="Winged helix-like DNA-binding domain superfamily/Winged helix DNA-binding domain"/>
    <property type="match status" value="1"/>
</dbReference>
<dbReference type="AlphaFoldDB" id="A0A6N7XFC4"/>
<evidence type="ECO:0000256" key="10">
    <source>
        <dbReference type="ARBA" id="ARBA00023204"/>
    </source>
</evidence>
<dbReference type="InterPro" id="IPR036286">
    <property type="entry name" value="LexA/Signal_pep-like_sf"/>
</dbReference>
<dbReference type="EC" id="3.4.21.88" evidence="12"/>
<proteinExistence type="inferred from homology"/>
<evidence type="ECO:0000256" key="6">
    <source>
        <dbReference type="ARBA" id="ARBA00022813"/>
    </source>
</evidence>
<dbReference type="HAMAP" id="MF_00015">
    <property type="entry name" value="LexA"/>
    <property type="match status" value="1"/>
</dbReference>
<evidence type="ECO:0000256" key="4">
    <source>
        <dbReference type="ARBA" id="ARBA00022763"/>
    </source>
</evidence>
<dbReference type="InterPro" id="IPR006199">
    <property type="entry name" value="LexA_DNA-bd_dom"/>
</dbReference>
<keyword evidence="3 12" id="KW-0235">DNA replication</keyword>
<dbReference type="InterPro" id="IPR039418">
    <property type="entry name" value="LexA-like"/>
</dbReference>
<comment type="function">
    <text evidence="12">Represses a number of genes involved in the response to DNA damage (SOS response), including recA and lexA. In the presence of single-stranded DNA, RecA interacts with LexA causing an autocatalytic cleavage which disrupts the DNA-binding part of LexA, leading to derepression of the SOS regulon and eventually DNA repair.</text>
</comment>
<evidence type="ECO:0000256" key="5">
    <source>
        <dbReference type="ARBA" id="ARBA00022801"/>
    </source>
</evidence>
<dbReference type="PRINTS" id="PR00726">
    <property type="entry name" value="LEXASERPTASE"/>
</dbReference>
<dbReference type="GO" id="GO:0006260">
    <property type="term" value="P:DNA replication"/>
    <property type="evidence" value="ECO:0007669"/>
    <property type="project" value="UniProtKB-UniRule"/>
</dbReference>
<feature type="active site" description="For autocatalytic cleavage activity" evidence="12">
    <location>
        <position position="176"/>
    </location>
</feature>
<evidence type="ECO:0000259" key="14">
    <source>
        <dbReference type="Pfam" id="PF00717"/>
    </source>
</evidence>
<dbReference type="InterPro" id="IPR006200">
    <property type="entry name" value="LexA"/>
</dbReference>
<dbReference type="InterPro" id="IPR036388">
    <property type="entry name" value="WH-like_DNA-bd_sf"/>
</dbReference>
<evidence type="ECO:0000259" key="15">
    <source>
        <dbReference type="Pfam" id="PF01726"/>
    </source>
</evidence>
<evidence type="ECO:0000256" key="11">
    <source>
        <dbReference type="ARBA" id="ARBA00023236"/>
    </source>
</evidence>
<dbReference type="GO" id="GO:0006281">
    <property type="term" value="P:DNA repair"/>
    <property type="evidence" value="ECO:0007669"/>
    <property type="project" value="UniProtKB-UniRule"/>
</dbReference>
<keyword evidence="10 12" id="KW-0234">DNA repair</keyword>
<dbReference type="Pfam" id="PF01726">
    <property type="entry name" value="LexA_DNA_bind"/>
    <property type="match status" value="1"/>
</dbReference>
<dbReference type="EMBL" id="VUNA01000001">
    <property type="protein sequence ID" value="MST69918.1"/>
    <property type="molecule type" value="Genomic_DNA"/>
</dbReference>
<dbReference type="GO" id="GO:0003677">
    <property type="term" value="F:DNA binding"/>
    <property type="evidence" value="ECO:0007669"/>
    <property type="project" value="UniProtKB-UniRule"/>
</dbReference>
<dbReference type="GO" id="GO:0009432">
    <property type="term" value="P:SOS response"/>
    <property type="evidence" value="ECO:0007669"/>
    <property type="project" value="UniProtKB-UniRule"/>
</dbReference>
<accession>A0A6N7XFC4</accession>
<evidence type="ECO:0000256" key="1">
    <source>
        <dbReference type="ARBA" id="ARBA00007484"/>
    </source>
</evidence>
<keyword evidence="5 12" id="KW-0378">Hydrolase</keyword>
<dbReference type="InterPro" id="IPR036390">
    <property type="entry name" value="WH_DNA-bd_sf"/>
</dbReference>
<dbReference type="InterPro" id="IPR006197">
    <property type="entry name" value="Peptidase_S24_LexA"/>
</dbReference>
<dbReference type="InterPro" id="IPR015927">
    <property type="entry name" value="Peptidase_S24_S26A/B/C"/>
</dbReference>
<dbReference type="Gene3D" id="2.10.109.10">
    <property type="entry name" value="Umud Fragment, subunit A"/>
    <property type="match status" value="1"/>
</dbReference>
<dbReference type="SUPFAM" id="SSF51306">
    <property type="entry name" value="LexA/Signal peptidase"/>
    <property type="match status" value="1"/>
</dbReference>
<dbReference type="PANTHER" id="PTHR33516:SF2">
    <property type="entry name" value="LEXA REPRESSOR-RELATED"/>
    <property type="match status" value="1"/>
</dbReference>
<keyword evidence="6 12" id="KW-0068">Autocatalytic cleavage</keyword>
<evidence type="ECO:0000256" key="8">
    <source>
        <dbReference type="ARBA" id="ARBA00023125"/>
    </source>
</evidence>
<gene>
    <name evidence="12 16" type="primary">lexA</name>
    <name evidence="16" type="ORF">FYJ65_00945</name>
</gene>
<feature type="site" description="Cleavage; by autolysis" evidence="12">
    <location>
        <begin position="100"/>
        <end position="101"/>
    </location>
</feature>
<keyword evidence="8 12" id="KW-0238">DNA-binding</keyword>
<dbReference type="CDD" id="cd06529">
    <property type="entry name" value="S24_LexA-like"/>
    <property type="match status" value="1"/>
</dbReference>
<evidence type="ECO:0000256" key="3">
    <source>
        <dbReference type="ARBA" id="ARBA00022705"/>
    </source>
</evidence>
<name>A0A6N7XFC4_9FIRM</name>
<comment type="caution">
    <text evidence="16">The sequence shown here is derived from an EMBL/GenBank/DDBJ whole genome shotgun (WGS) entry which is preliminary data.</text>
</comment>
<keyword evidence="2 12" id="KW-0678">Repressor</keyword>
<organism evidence="16 17">
    <name type="scientific">Mogibacterium kristiansenii</name>
    <dbReference type="NCBI Taxonomy" id="2606708"/>
    <lineage>
        <taxon>Bacteria</taxon>
        <taxon>Bacillati</taxon>
        <taxon>Bacillota</taxon>
        <taxon>Clostridia</taxon>
        <taxon>Peptostreptococcales</taxon>
        <taxon>Anaerovoracaceae</taxon>
        <taxon>Mogibacterium</taxon>
    </lineage>
</organism>
<dbReference type="PANTHER" id="PTHR33516">
    <property type="entry name" value="LEXA REPRESSOR"/>
    <property type="match status" value="1"/>
</dbReference>
<dbReference type="RefSeq" id="WP_154553472.1">
    <property type="nucleotide sequence ID" value="NZ_JAQXUZ010000004.1"/>
</dbReference>
<feature type="active site" description="For autocatalytic cleavage activity" evidence="12">
    <location>
        <position position="135"/>
    </location>
</feature>
<comment type="subunit">
    <text evidence="12">Homodimer.</text>
</comment>
<protein>
    <recommendedName>
        <fullName evidence="12">LexA repressor</fullName>
        <ecNumber evidence="12">3.4.21.88</ecNumber>
    </recommendedName>
</protein>
<dbReference type="Proteomes" id="UP000469424">
    <property type="component" value="Unassembled WGS sequence"/>
</dbReference>
<feature type="domain" description="LexA repressor DNA-binding" evidence="15">
    <location>
        <begin position="1"/>
        <end position="65"/>
    </location>
</feature>
<keyword evidence="11 12" id="KW-0742">SOS response</keyword>
<dbReference type="InterPro" id="IPR050077">
    <property type="entry name" value="LexA_repressor"/>
</dbReference>
<evidence type="ECO:0000256" key="2">
    <source>
        <dbReference type="ARBA" id="ARBA00022491"/>
    </source>
</evidence>
<dbReference type="GO" id="GO:0045892">
    <property type="term" value="P:negative regulation of DNA-templated transcription"/>
    <property type="evidence" value="ECO:0007669"/>
    <property type="project" value="UniProtKB-UniRule"/>
</dbReference>
<feature type="domain" description="Peptidase S24/S26A/S26B/S26C" evidence="14">
    <location>
        <begin position="93"/>
        <end position="208"/>
    </location>
</feature>
<evidence type="ECO:0000256" key="12">
    <source>
        <dbReference type="HAMAP-Rule" id="MF_00015"/>
    </source>
</evidence>
<dbReference type="GO" id="GO:0004252">
    <property type="term" value="F:serine-type endopeptidase activity"/>
    <property type="evidence" value="ECO:0007669"/>
    <property type="project" value="UniProtKB-UniRule"/>
</dbReference>
<reference evidence="16 17" key="1">
    <citation type="submission" date="2019-08" db="EMBL/GenBank/DDBJ databases">
        <title>In-depth cultivation of the pig gut microbiome towards novel bacterial diversity and tailored functional studies.</title>
        <authorList>
            <person name="Wylensek D."/>
            <person name="Hitch T.C.A."/>
            <person name="Clavel T."/>
        </authorList>
    </citation>
    <scope>NUCLEOTIDE SEQUENCE [LARGE SCALE GENOMIC DNA]</scope>
    <source>
        <strain evidence="16 17">WCA-MUC-591-APC-4B</strain>
    </source>
</reference>
<keyword evidence="4 12" id="KW-0227">DNA damage</keyword>
<evidence type="ECO:0000256" key="13">
    <source>
        <dbReference type="RuleBase" id="RU003991"/>
    </source>
</evidence>
<dbReference type="Pfam" id="PF00717">
    <property type="entry name" value="Peptidase_S24"/>
    <property type="match status" value="1"/>
</dbReference>
<evidence type="ECO:0000256" key="7">
    <source>
        <dbReference type="ARBA" id="ARBA00023015"/>
    </source>
</evidence>
<evidence type="ECO:0000256" key="9">
    <source>
        <dbReference type="ARBA" id="ARBA00023163"/>
    </source>
</evidence>
<dbReference type="NCBIfam" id="TIGR00498">
    <property type="entry name" value="lexA"/>
    <property type="match status" value="1"/>
</dbReference>
<evidence type="ECO:0000313" key="16">
    <source>
        <dbReference type="EMBL" id="MST69918.1"/>
    </source>
</evidence>
<keyword evidence="9 12" id="KW-0804">Transcription</keyword>
<dbReference type="FunFam" id="2.10.109.10:FF:000001">
    <property type="entry name" value="LexA repressor"/>
    <property type="match status" value="1"/>
</dbReference>
<sequence>MKKCEERQEKILQYMKDTIRERCFPPTVREICAALDIKSTSTVFKDLKVLEEKGLIRKDPSKPRALVVVDRNPPEPHNDIPTSIDDTNTTLIPIIGRVAAGTPILSEQNIDEYVPFPARFLGKGNNFILSVHGNSMINSGINDGDYIIVKEEHEARNGDIVVAMIEGEFEAEATVKRFYREDGHIRLQPENDEMEPIIVPDCTIIGKVEGVFRYLS</sequence>
<keyword evidence="17" id="KW-1185">Reference proteome</keyword>
<keyword evidence="7 12" id="KW-0805">Transcription regulation</keyword>
<dbReference type="GO" id="GO:0006508">
    <property type="term" value="P:proteolysis"/>
    <property type="evidence" value="ECO:0007669"/>
    <property type="project" value="InterPro"/>
</dbReference>
<comment type="similarity">
    <text evidence="1 12 13">Belongs to the peptidase S24 family.</text>
</comment>